<proteinExistence type="predicted"/>
<accession>A0AAV4TNR1</accession>
<sequence length="121" mass="13948">MPPPGFEPEGRKEEKKKPSFPHKNETFRENNLKPGRKQETFKAALGVFKERVGRSDCSFYDVTSCSEGWALMRFPESSCGQEENFISTDSNFDSNAIPSYRIFDTILTKKRKFHFNLSQPS</sequence>
<reference evidence="2 3" key="1">
    <citation type="submission" date="2021-06" db="EMBL/GenBank/DDBJ databases">
        <title>Caerostris extrusa draft genome.</title>
        <authorList>
            <person name="Kono N."/>
            <person name="Arakawa K."/>
        </authorList>
    </citation>
    <scope>NUCLEOTIDE SEQUENCE [LARGE SCALE GENOMIC DNA]</scope>
</reference>
<keyword evidence="3" id="KW-1185">Reference proteome</keyword>
<protein>
    <submittedName>
        <fullName evidence="2">Uncharacterized protein</fullName>
    </submittedName>
</protein>
<name>A0AAV4TNR1_CAEEX</name>
<dbReference type="Proteomes" id="UP001054945">
    <property type="component" value="Unassembled WGS sequence"/>
</dbReference>
<dbReference type="EMBL" id="BPLR01011520">
    <property type="protein sequence ID" value="GIY47051.1"/>
    <property type="molecule type" value="Genomic_DNA"/>
</dbReference>
<gene>
    <name evidence="2" type="ORF">CEXT_750391</name>
</gene>
<evidence type="ECO:0000313" key="2">
    <source>
        <dbReference type="EMBL" id="GIY47051.1"/>
    </source>
</evidence>
<feature type="compositionally biased region" description="Basic and acidic residues" evidence="1">
    <location>
        <begin position="8"/>
        <end position="35"/>
    </location>
</feature>
<evidence type="ECO:0000256" key="1">
    <source>
        <dbReference type="SAM" id="MobiDB-lite"/>
    </source>
</evidence>
<evidence type="ECO:0000313" key="3">
    <source>
        <dbReference type="Proteomes" id="UP001054945"/>
    </source>
</evidence>
<dbReference type="AlphaFoldDB" id="A0AAV4TNR1"/>
<feature type="region of interest" description="Disordered" evidence="1">
    <location>
        <begin position="1"/>
        <end position="35"/>
    </location>
</feature>
<organism evidence="2 3">
    <name type="scientific">Caerostris extrusa</name>
    <name type="common">Bark spider</name>
    <name type="synonym">Caerostris bankana</name>
    <dbReference type="NCBI Taxonomy" id="172846"/>
    <lineage>
        <taxon>Eukaryota</taxon>
        <taxon>Metazoa</taxon>
        <taxon>Ecdysozoa</taxon>
        <taxon>Arthropoda</taxon>
        <taxon>Chelicerata</taxon>
        <taxon>Arachnida</taxon>
        <taxon>Araneae</taxon>
        <taxon>Araneomorphae</taxon>
        <taxon>Entelegynae</taxon>
        <taxon>Araneoidea</taxon>
        <taxon>Araneidae</taxon>
        <taxon>Caerostris</taxon>
    </lineage>
</organism>
<comment type="caution">
    <text evidence="2">The sequence shown here is derived from an EMBL/GenBank/DDBJ whole genome shotgun (WGS) entry which is preliminary data.</text>
</comment>